<proteinExistence type="predicted"/>
<dbReference type="AlphaFoldDB" id="A0A1Y1IHF8"/>
<reference evidence="2 3" key="1">
    <citation type="journal article" date="2014" name="Nat. Commun.">
        <title>Klebsormidium flaccidum genome reveals primary factors for plant terrestrial adaptation.</title>
        <authorList>
            <person name="Hori K."/>
            <person name="Maruyama F."/>
            <person name="Fujisawa T."/>
            <person name="Togashi T."/>
            <person name="Yamamoto N."/>
            <person name="Seo M."/>
            <person name="Sato S."/>
            <person name="Yamada T."/>
            <person name="Mori H."/>
            <person name="Tajima N."/>
            <person name="Moriyama T."/>
            <person name="Ikeuchi M."/>
            <person name="Watanabe M."/>
            <person name="Wada H."/>
            <person name="Kobayashi K."/>
            <person name="Saito M."/>
            <person name="Masuda T."/>
            <person name="Sasaki-Sekimoto Y."/>
            <person name="Mashiguchi K."/>
            <person name="Awai K."/>
            <person name="Shimojima M."/>
            <person name="Masuda S."/>
            <person name="Iwai M."/>
            <person name="Nobusawa T."/>
            <person name="Narise T."/>
            <person name="Kondo S."/>
            <person name="Saito H."/>
            <person name="Sato R."/>
            <person name="Murakawa M."/>
            <person name="Ihara Y."/>
            <person name="Oshima-Yamada Y."/>
            <person name="Ohtaka K."/>
            <person name="Satoh M."/>
            <person name="Sonobe K."/>
            <person name="Ishii M."/>
            <person name="Ohtani R."/>
            <person name="Kanamori-Sato M."/>
            <person name="Honoki R."/>
            <person name="Miyazaki D."/>
            <person name="Mochizuki H."/>
            <person name="Umetsu J."/>
            <person name="Higashi K."/>
            <person name="Shibata D."/>
            <person name="Kamiya Y."/>
            <person name="Sato N."/>
            <person name="Nakamura Y."/>
            <person name="Tabata S."/>
            <person name="Ida S."/>
            <person name="Kurokawa K."/>
            <person name="Ohta H."/>
        </authorList>
    </citation>
    <scope>NUCLEOTIDE SEQUENCE [LARGE SCALE GENOMIC DNA]</scope>
    <source>
        <strain evidence="2 3">NIES-2285</strain>
    </source>
</reference>
<evidence type="ECO:0000313" key="2">
    <source>
        <dbReference type="EMBL" id="GAQ90300.1"/>
    </source>
</evidence>
<accession>A0A1Y1IHF8</accession>
<dbReference type="InterPro" id="IPR036047">
    <property type="entry name" value="F-box-like_dom_sf"/>
</dbReference>
<keyword evidence="3" id="KW-1185">Reference proteome</keyword>
<protein>
    <recommendedName>
        <fullName evidence="1">F-box domain-containing protein</fullName>
    </recommendedName>
</protein>
<dbReference type="Gene3D" id="1.20.1280.50">
    <property type="match status" value="1"/>
</dbReference>
<sequence length="524" mass="58915">MDEPAASGPCDSLPDEVLLLILCRLAVQDPPSLLAATVASRTFDRLAPPQSALWKHVFYKEVQASPPYDSFEARALEKEIEDFGGYKSLFVAHVKVDSHSSSSRSRNLNKHSESPDVEISTFLYLMRTRDGRLFFWGGGTEGESSKRGTLLTTGEKRFPFSAQLHPLVRNAEIRELTHGHHRTKLCLCNKMDYGVSLGSKHENVSYCTLGGEIDLGGTAHAETFPVMDLRDWYFWKEASERRAEKLDPPSLVAATLASRAFDNLAPPQSPLWKDAFCKQLQTSPPCDSPEARALEREIECFGGYKGLVAAVNAGSENLNKVSGSPAKSTFLYLMRKLNSGRLVCWGGGTEGETSKRGNLMQASKDTSFMFRAQVHPLLRAAEMRELMKDESWEPYLGYIFQRSTVESDFERSRGVLVRVWTVPVSVVTFFQATLHWQPLPERDPNFKSHHMCLIYPERHKAELCLCKKMDYGVSLGSKQENVSYCTIIGEIELKDVASAQNFPVMDLRDWYFGRRLGDGDWSDL</sequence>
<name>A0A1Y1IHF8_KLENI</name>
<dbReference type="InterPro" id="IPR001810">
    <property type="entry name" value="F-box_dom"/>
</dbReference>
<organism evidence="2 3">
    <name type="scientific">Klebsormidium nitens</name>
    <name type="common">Green alga</name>
    <name type="synonym">Ulothrix nitens</name>
    <dbReference type="NCBI Taxonomy" id="105231"/>
    <lineage>
        <taxon>Eukaryota</taxon>
        <taxon>Viridiplantae</taxon>
        <taxon>Streptophyta</taxon>
        <taxon>Klebsormidiophyceae</taxon>
        <taxon>Klebsormidiales</taxon>
        <taxon>Klebsormidiaceae</taxon>
        <taxon>Klebsormidium</taxon>
    </lineage>
</organism>
<feature type="domain" description="F-box" evidence="1">
    <location>
        <begin position="11"/>
        <end position="59"/>
    </location>
</feature>
<evidence type="ECO:0000259" key="1">
    <source>
        <dbReference type="Pfam" id="PF12937"/>
    </source>
</evidence>
<dbReference type="EMBL" id="DF237573">
    <property type="protein sequence ID" value="GAQ90300.1"/>
    <property type="molecule type" value="Genomic_DNA"/>
</dbReference>
<dbReference type="SUPFAM" id="SSF81383">
    <property type="entry name" value="F-box domain"/>
    <property type="match status" value="1"/>
</dbReference>
<gene>
    <name evidence="2" type="ORF">KFL_006240030</name>
</gene>
<dbReference type="CDD" id="cd09917">
    <property type="entry name" value="F-box_SF"/>
    <property type="match status" value="1"/>
</dbReference>
<dbReference type="Proteomes" id="UP000054558">
    <property type="component" value="Unassembled WGS sequence"/>
</dbReference>
<dbReference type="Pfam" id="PF12937">
    <property type="entry name" value="F-box-like"/>
    <property type="match status" value="1"/>
</dbReference>
<evidence type="ECO:0000313" key="3">
    <source>
        <dbReference type="Proteomes" id="UP000054558"/>
    </source>
</evidence>